<dbReference type="InterPro" id="IPR017516">
    <property type="entry name" value="AbrB_dup"/>
</dbReference>
<dbReference type="EMBL" id="RPFL01000014">
    <property type="protein sequence ID" value="RPD87296.1"/>
    <property type="molecule type" value="Genomic_DNA"/>
</dbReference>
<dbReference type="NCBIfam" id="TIGR03082">
    <property type="entry name" value="Gneg_AbrB_dup"/>
    <property type="match status" value="2"/>
</dbReference>
<comment type="caution">
    <text evidence="2">The sequence shown here is derived from an EMBL/GenBank/DDBJ whole genome shotgun (WGS) entry which is preliminary data.</text>
</comment>
<organism evidence="2 3">
    <name type="scientific">Neisseria weixii</name>
    <dbReference type="NCBI Taxonomy" id="1853276"/>
    <lineage>
        <taxon>Bacteria</taxon>
        <taxon>Pseudomonadati</taxon>
        <taxon>Pseudomonadota</taxon>
        <taxon>Betaproteobacteria</taxon>
        <taxon>Neisseriales</taxon>
        <taxon>Neisseriaceae</taxon>
        <taxon>Neisseria</taxon>
    </lineage>
</organism>
<gene>
    <name evidence="2" type="ORF">EGK74_06280</name>
</gene>
<evidence type="ECO:0000313" key="3">
    <source>
        <dbReference type="Proteomes" id="UP000272412"/>
    </source>
</evidence>
<dbReference type="InterPro" id="IPR007820">
    <property type="entry name" value="AbrB_fam"/>
</dbReference>
<dbReference type="OrthoDB" id="8527964at2"/>
<name>A0A3N4N0S7_9NEIS</name>
<feature type="transmembrane region" description="Helical" evidence="1">
    <location>
        <begin position="258"/>
        <end position="280"/>
    </location>
</feature>
<dbReference type="PIRSF" id="PIRSF038991">
    <property type="entry name" value="Protein_AbrB"/>
    <property type="match status" value="1"/>
</dbReference>
<dbReference type="Pfam" id="PF05145">
    <property type="entry name" value="AbrB"/>
    <property type="match status" value="1"/>
</dbReference>
<feature type="transmembrane region" description="Helical" evidence="1">
    <location>
        <begin position="82"/>
        <end position="104"/>
    </location>
</feature>
<protein>
    <submittedName>
        <fullName evidence="2">AbrB family transcriptional regulator</fullName>
    </submittedName>
</protein>
<dbReference type="PANTHER" id="PTHR38457:SF1">
    <property type="entry name" value="REGULATOR ABRB-RELATED"/>
    <property type="match status" value="1"/>
</dbReference>
<keyword evidence="1" id="KW-0472">Membrane</keyword>
<feature type="transmembrane region" description="Helical" evidence="1">
    <location>
        <begin position="318"/>
        <end position="338"/>
    </location>
</feature>
<sequence length="347" mass="36858">MNRFLSYLPGFAAALTGALLANLLNLPIPWLLGSLLACATLSICGANIRTLPSGRKVGLCIIGMSLGLYFTPQMVGMIGTNALWLGAGMLFALILSLCGTLLLYRFAGIDFKTAWFAATVGGASEMANLAEQHGARVDKVVAAHSLRVLMVVTIVPFFYRFIDYHGLDNSIIDKGGVHYGGLLLLIACCAGTGWLFQKRGWANPWTFGPLAAAVLLTVCGVHLSAIPKELSWAGQLLIGWSLGTKFRSDFFRAAPRLLSVTAVLVCMSLLLTAGVSQLLATWSDIPLPTLGLGLAPGGVAEMTITAKVLQLGVPLVTAFHVLRMLVVVGLAGWLYGVLDRRFGIGAR</sequence>
<accession>A0A3N4N0S7</accession>
<feature type="transmembrane region" description="Helical" evidence="1">
    <location>
        <begin position="140"/>
        <end position="159"/>
    </location>
</feature>
<keyword evidence="1" id="KW-0812">Transmembrane</keyword>
<keyword evidence="1" id="KW-1133">Transmembrane helix</keyword>
<evidence type="ECO:0000256" key="1">
    <source>
        <dbReference type="SAM" id="Phobius"/>
    </source>
</evidence>
<evidence type="ECO:0000313" key="2">
    <source>
        <dbReference type="EMBL" id="RPD87296.1"/>
    </source>
</evidence>
<keyword evidence="3" id="KW-1185">Reference proteome</keyword>
<proteinExistence type="predicted"/>
<dbReference type="Proteomes" id="UP000272412">
    <property type="component" value="Unassembled WGS sequence"/>
</dbReference>
<dbReference type="GO" id="GO:0016020">
    <property type="term" value="C:membrane"/>
    <property type="evidence" value="ECO:0007669"/>
    <property type="project" value="InterPro"/>
</dbReference>
<dbReference type="GO" id="GO:0010468">
    <property type="term" value="P:regulation of gene expression"/>
    <property type="evidence" value="ECO:0007669"/>
    <property type="project" value="InterPro"/>
</dbReference>
<reference evidence="2 3" key="1">
    <citation type="submission" date="2018-11" db="EMBL/GenBank/DDBJ databases">
        <title>Neisseria weixii sp. nov. isolated from the rectal contents of plateau pika (Ochotona cruzoniae).</title>
        <authorList>
            <person name="Zhang G."/>
        </authorList>
    </citation>
    <scope>NUCLEOTIDE SEQUENCE [LARGE SCALE GENOMIC DNA]</scope>
    <source>
        <strain evidence="2 3">10009</strain>
    </source>
</reference>
<dbReference type="PANTHER" id="PTHR38457">
    <property type="entry name" value="REGULATOR ABRB-RELATED"/>
    <property type="match status" value="1"/>
</dbReference>
<feature type="transmembrane region" description="Helical" evidence="1">
    <location>
        <begin position="57"/>
        <end position="76"/>
    </location>
</feature>
<feature type="transmembrane region" description="Helical" evidence="1">
    <location>
        <begin position="30"/>
        <end position="48"/>
    </location>
</feature>
<feature type="transmembrane region" description="Helical" evidence="1">
    <location>
        <begin position="179"/>
        <end position="196"/>
    </location>
</feature>
<dbReference type="AlphaFoldDB" id="A0A3N4N0S7"/>